<evidence type="ECO:0008006" key="4">
    <source>
        <dbReference type="Google" id="ProtNLM"/>
    </source>
</evidence>
<protein>
    <recommendedName>
        <fullName evidence="4">DUF4230 domain-containing protein</fullName>
    </recommendedName>
</protein>
<dbReference type="RefSeq" id="WP_348718930.1">
    <property type="nucleotide sequence ID" value="NZ_CAXJIO010000017.1"/>
</dbReference>
<name>A0ABM9PG71_9FLAO</name>
<keyword evidence="1" id="KW-0812">Transmembrane</keyword>
<dbReference type="Proteomes" id="UP001497527">
    <property type="component" value="Unassembled WGS sequence"/>
</dbReference>
<keyword evidence="1" id="KW-0472">Membrane</keyword>
<feature type="transmembrane region" description="Helical" evidence="1">
    <location>
        <begin position="21"/>
        <end position="38"/>
    </location>
</feature>
<proteinExistence type="predicted"/>
<reference evidence="2 3" key="1">
    <citation type="submission" date="2024-05" db="EMBL/GenBank/DDBJ databases">
        <authorList>
            <person name="Duchaud E."/>
        </authorList>
    </citation>
    <scope>NUCLEOTIDE SEQUENCE [LARGE SCALE GENOMIC DNA]</scope>
    <source>
        <strain evidence="2">Ena-SAMPLE-TAB-13-05-2024-13:56:06:370-140308</strain>
    </source>
</reference>
<keyword evidence="3" id="KW-1185">Reference proteome</keyword>
<gene>
    <name evidence="2" type="ORF">T190423A01A_80020</name>
</gene>
<evidence type="ECO:0000313" key="3">
    <source>
        <dbReference type="Proteomes" id="UP001497527"/>
    </source>
</evidence>
<organism evidence="2 3">
    <name type="scientific">Tenacibaculum polynesiense</name>
    <dbReference type="NCBI Taxonomy" id="3137857"/>
    <lineage>
        <taxon>Bacteria</taxon>
        <taxon>Pseudomonadati</taxon>
        <taxon>Bacteroidota</taxon>
        <taxon>Flavobacteriia</taxon>
        <taxon>Flavobacteriales</taxon>
        <taxon>Flavobacteriaceae</taxon>
        <taxon>Tenacibaculum</taxon>
    </lineage>
</organism>
<dbReference type="EMBL" id="CAXJIO010000017">
    <property type="protein sequence ID" value="CAL2104483.1"/>
    <property type="molecule type" value="Genomic_DNA"/>
</dbReference>
<evidence type="ECO:0000256" key="1">
    <source>
        <dbReference type="SAM" id="Phobius"/>
    </source>
</evidence>
<keyword evidence="1" id="KW-1133">Transmembrane helix</keyword>
<evidence type="ECO:0000313" key="2">
    <source>
        <dbReference type="EMBL" id="CAL2104483.1"/>
    </source>
</evidence>
<comment type="caution">
    <text evidence="2">The sequence shown here is derived from an EMBL/GenBank/DDBJ whole genome shotgun (WGS) entry which is preliminary data.</text>
</comment>
<accession>A0ABM9PG71</accession>
<sequence>MSEVKKVGQKGNLKEKETGNYLGFAAALVIGIVGFQRYNRFKNFIDSVLFEVEILKFDSNDLSIFISPVSSLNVPYSIRSIEFVFDNKLWQAKYCDLHKMIVANSQIPMSFQFVKPISTEDPNVMIITYNFFGFKLERAYQPRIATLQRNFTPRVQAANLQDKQVSISKCGCTKKSNTWQEQSR</sequence>